<sequence length="76" mass="8313">MLLRLKVAWREFVHEVKNPTQRLVFAGFTFGFGLIGGAIILIAVLIGGLWSIFLSALAVSLFVVGYLVAILCSYVL</sequence>
<evidence type="ECO:0000313" key="2">
    <source>
        <dbReference type="EMBL" id="QHO63431.1"/>
    </source>
</evidence>
<evidence type="ECO:0000256" key="1">
    <source>
        <dbReference type="SAM" id="Phobius"/>
    </source>
</evidence>
<protein>
    <submittedName>
        <fullName evidence="2">Uncharacterized protein</fullName>
    </submittedName>
</protein>
<evidence type="ECO:0000313" key="3">
    <source>
        <dbReference type="Proteomes" id="UP000463983"/>
    </source>
</evidence>
<proteinExistence type="predicted"/>
<dbReference type="RefSeq" id="WP_161931812.1">
    <property type="nucleotide sequence ID" value="NZ_CP047901.1"/>
</dbReference>
<name>A0A857ND93_9BACT</name>
<keyword evidence="1" id="KW-0472">Membrane</keyword>
<keyword evidence="3" id="KW-1185">Reference proteome</keyword>
<dbReference type="EMBL" id="CP047901">
    <property type="protein sequence ID" value="QHO63431.1"/>
    <property type="molecule type" value="Genomic_DNA"/>
</dbReference>
<dbReference type="AlphaFoldDB" id="A0A857ND93"/>
<feature type="transmembrane region" description="Helical" evidence="1">
    <location>
        <begin position="52"/>
        <end position="75"/>
    </location>
</feature>
<dbReference type="KEGG" id="caqa:MICH65_0450"/>
<gene>
    <name evidence="2" type="ORF">MICH65_0450</name>
</gene>
<dbReference type="Proteomes" id="UP000463983">
    <property type="component" value="Chromosome"/>
</dbReference>
<organism evidence="2 3">
    <name type="scientific">Candidatus Chazhemtobacterium aquaticus</name>
    <dbReference type="NCBI Taxonomy" id="2715735"/>
    <lineage>
        <taxon>Bacteria</taxon>
        <taxon>Candidatus Chazhemtobacteraceae</taxon>
        <taxon>Candidatus Chazhemtobacterium</taxon>
    </lineage>
</organism>
<accession>A0A857ND93</accession>
<keyword evidence="1" id="KW-0812">Transmembrane</keyword>
<keyword evidence="1" id="KW-1133">Transmembrane helix</keyword>
<reference evidence="3" key="1">
    <citation type="journal article" date="2020" name="Microorganisms">
        <title>Complete Genome of a Member of a New Bacterial Lineage in the Microgenomates Group Reveals an Unusual Nucleotide Composition Disparity Between Two Strands of DNA and Limited Metabolic Potential.</title>
        <authorList>
            <person name="Kadnikov V.V."/>
            <person name="Mardanov A.V."/>
            <person name="Beletsky A.V."/>
            <person name="Karnachuk O.V."/>
            <person name="Ravin N.V."/>
        </authorList>
    </citation>
    <scope>NUCLEOTIDE SEQUENCE [LARGE SCALE GENOMIC DNA]</scope>
</reference>
<feature type="transmembrane region" description="Helical" evidence="1">
    <location>
        <begin position="23"/>
        <end position="46"/>
    </location>
</feature>